<dbReference type="SUPFAM" id="SSF88946">
    <property type="entry name" value="Sigma2 domain of RNA polymerase sigma factors"/>
    <property type="match status" value="1"/>
</dbReference>
<dbReference type="Gene3D" id="1.10.1740.10">
    <property type="match status" value="1"/>
</dbReference>
<sequence>MAFPYQQIVYQVTQGDEAAFTQLRTYLHVPAFKFCSVILKDETEAENIIHEVFAKIWDERVQLKPDENFQSYLFLNLKSQIFGRMTSYSDPIARTQYLERIHSFSAK</sequence>
<evidence type="ECO:0000313" key="1">
    <source>
        <dbReference type="EMBL" id="NIJ55934.1"/>
    </source>
</evidence>
<reference evidence="1 2" key="1">
    <citation type="submission" date="2020-03" db="EMBL/GenBank/DDBJ databases">
        <title>Genomic Encyclopedia of Type Strains, Phase IV (KMG-IV): sequencing the most valuable type-strain genomes for metagenomic binning, comparative biology and taxonomic classification.</title>
        <authorList>
            <person name="Goeker M."/>
        </authorList>
    </citation>
    <scope>NUCLEOTIDE SEQUENCE [LARGE SCALE GENOMIC DNA]</scope>
    <source>
        <strain evidence="1 2">DSM 102865</strain>
    </source>
</reference>
<proteinExistence type="predicted"/>
<dbReference type="RefSeq" id="WP_167276579.1">
    <property type="nucleotide sequence ID" value="NZ_JAASQJ010000007.1"/>
</dbReference>
<dbReference type="EMBL" id="JAASQJ010000007">
    <property type="protein sequence ID" value="NIJ55934.1"/>
    <property type="molecule type" value="Genomic_DNA"/>
</dbReference>
<dbReference type="Proteomes" id="UP001179181">
    <property type="component" value="Unassembled WGS sequence"/>
</dbReference>
<comment type="caution">
    <text evidence="1">The sequence shown here is derived from an EMBL/GenBank/DDBJ whole genome shotgun (WGS) entry which is preliminary data.</text>
</comment>
<evidence type="ECO:0000313" key="2">
    <source>
        <dbReference type="Proteomes" id="UP001179181"/>
    </source>
</evidence>
<protein>
    <submittedName>
        <fullName evidence="1">RNA polymerase sigma-70 factor (ECF subfamily)</fullName>
    </submittedName>
</protein>
<gene>
    <name evidence="1" type="ORF">FHS68_005129</name>
</gene>
<accession>A0ABX0UUN7</accession>
<organism evidence="1 2">
    <name type="scientific">Dyadobacter arcticus</name>
    <dbReference type="NCBI Taxonomy" id="1078754"/>
    <lineage>
        <taxon>Bacteria</taxon>
        <taxon>Pseudomonadati</taxon>
        <taxon>Bacteroidota</taxon>
        <taxon>Cytophagia</taxon>
        <taxon>Cytophagales</taxon>
        <taxon>Spirosomataceae</taxon>
        <taxon>Dyadobacter</taxon>
    </lineage>
</organism>
<name>A0ABX0UUN7_9BACT</name>
<dbReference type="InterPro" id="IPR013325">
    <property type="entry name" value="RNA_pol_sigma_r2"/>
</dbReference>
<keyword evidence="2" id="KW-1185">Reference proteome</keyword>